<dbReference type="RefSeq" id="XP_004343911.2">
    <property type="nucleotide sequence ID" value="XM_004343861.2"/>
</dbReference>
<accession>A0A0D2VYV5</accession>
<keyword evidence="6" id="KW-0506">mRNA capping</keyword>
<dbReference type="STRING" id="595528.A0A0D2VYV5"/>
<gene>
    <name evidence="10" type="ORF">CAOG_007187</name>
</gene>
<dbReference type="PhylomeDB" id="A0A0D2VYV5"/>
<keyword evidence="5" id="KW-0694">RNA-binding</keyword>
<feature type="compositionally biased region" description="Basic and acidic residues" evidence="8">
    <location>
        <begin position="17"/>
        <end position="40"/>
    </location>
</feature>
<dbReference type="SUPFAM" id="SSF53335">
    <property type="entry name" value="S-adenosyl-L-methionine-dependent methyltransferases"/>
    <property type="match status" value="1"/>
</dbReference>
<dbReference type="InterPro" id="IPR004971">
    <property type="entry name" value="mRNA_G-N7_MeTrfase_dom"/>
</dbReference>
<reference evidence="11" key="1">
    <citation type="submission" date="2011-02" db="EMBL/GenBank/DDBJ databases">
        <title>The Genome Sequence of Capsaspora owczarzaki ATCC 30864.</title>
        <authorList>
            <person name="Russ C."/>
            <person name="Cuomo C."/>
            <person name="Burger G."/>
            <person name="Gray M.W."/>
            <person name="Holland P.W.H."/>
            <person name="King N."/>
            <person name="Lang F.B.F."/>
            <person name="Roger A.J."/>
            <person name="Ruiz-Trillo I."/>
            <person name="Young S.K."/>
            <person name="Zeng Q."/>
            <person name="Gargeya S."/>
            <person name="Alvarado L."/>
            <person name="Berlin A."/>
            <person name="Chapman S.B."/>
            <person name="Chen Z."/>
            <person name="Freedman E."/>
            <person name="Gellesch M."/>
            <person name="Goldberg J."/>
            <person name="Griggs A."/>
            <person name="Gujja S."/>
            <person name="Heilman E."/>
            <person name="Heiman D."/>
            <person name="Howarth C."/>
            <person name="Mehta T."/>
            <person name="Neiman D."/>
            <person name="Pearson M."/>
            <person name="Roberts A."/>
            <person name="Saif S."/>
            <person name="Shea T."/>
            <person name="Shenoy N."/>
            <person name="Sisk P."/>
            <person name="Stolte C."/>
            <person name="Sykes S."/>
            <person name="White J."/>
            <person name="Yandava C."/>
            <person name="Haas B."/>
            <person name="Nusbaum C."/>
            <person name="Birren B."/>
        </authorList>
    </citation>
    <scope>NUCLEOTIDE SEQUENCE</scope>
    <source>
        <strain evidence="11">ATCC 30864</strain>
    </source>
</reference>
<evidence type="ECO:0000256" key="7">
    <source>
        <dbReference type="ARBA" id="ARBA00044712"/>
    </source>
</evidence>
<dbReference type="CDD" id="cd02440">
    <property type="entry name" value="AdoMet_MTases"/>
    <property type="match status" value="1"/>
</dbReference>
<dbReference type="AlphaFoldDB" id="A0A0D2VYV5"/>
<dbReference type="PANTHER" id="PTHR12189">
    <property type="entry name" value="MRNA GUANINE-7- METHYLTRANSFERASE"/>
    <property type="match status" value="1"/>
</dbReference>
<evidence type="ECO:0000259" key="9">
    <source>
        <dbReference type="PROSITE" id="PS51562"/>
    </source>
</evidence>
<feature type="compositionally biased region" description="Gly residues" evidence="8">
    <location>
        <begin position="54"/>
        <end position="68"/>
    </location>
</feature>
<dbReference type="PROSITE" id="PS51562">
    <property type="entry name" value="RNA_CAP0_MT"/>
    <property type="match status" value="1"/>
</dbReference>
<evidence type="ECO:0000256" key="4">
    <source>
        <dbReference type="ARBA" id="ARBA00022691"/>
    </source>
</evidence>
<evidence type="ECO:0000256" key="5">
    <source>
        <dbReference type="ARBA" id="ARBA00022884"/>
    </source>
</evidence>
<evidence type="ECO:0000256" key="6">
    <source>
        <dbReference type="ARBA" id="ARBA00023042"/>
    </source>
</evidence>
<evidence type="ECO:0000256" key="2">
    <source>
        <dbReference type="ARBA" id="ARBA00022603"/>
    </source>
</evidence>
<evidence type="ECO:0000256" key="8">
    <source>
        <dbReference type="SAM" id="MobiDB-lite"/>
    </source>
</evidence>
<dbReference type="Gene3D" id="3.40.50.150">
    <property type="entry name" value="Vaccinia Virus protein VP39"/>
    <property type="match status" value="1"/>
</dbReference>
<dbReference type="FunCoup" id="A0A0D2VYV5">
    <property type="interactions" value="626"/>
</dbReference>
<dbReference type="PANTHER" id="PTHR12189:SF2">
    <property type="entry name" value="MRNA CAP GUANINE-N7 METHYLTRANSFERASE"/>
    <property type="match status" value="1"/>
</dbReference>
<dbReference type="InterPro" id="IPR029063">
    <property type="entry name" value="SAM-dependent_MTases_sf"/>
</dbReference>
<dbReference type="EC" id="2.1.1.56" evidence="1"/>
<keyword evidence="3 10" id="KW-0808">Transferase</keyword>
<dbReference type="eggNOG" id="KOG1975">
    <property type="taxonomic scope" value="Eukaryota"/>
</dbReference>
<dbReference type="EMBL" id="KE346372">
    <property type="protein sequence ID" value="KJE96942.1"/>
    <property type="molecule type" value="Genomic_DNA"/>
</dbReference>
<feature type="region of interest" description="Disordered" evidence="8">
    <location>
        <begin position="1"/>
        <end position="212"/>
    </location>
</feature>
<feature type="compositionally biased region" description="Low complexity" evidence="8">
    <location>
        <begin position="104"/>
        <end position="136"/>
    </location>
</feature>
<sequence>MSDSSSSSYSAEAPARANERERERLARDEYEQRRDRDGDASHPPGPGSRPASGLGSGSGSGSGAGALAGGAQHDRGESRNPHAGRDDGDYRSSSSRRSADDADVNNAASASRPGSSGADRSRGGSASADQSGAARSGTDDHHQHQHQDTTQHTSPESVRTVHYPAGRSGGLLPRPDASKLLPQPQFQQQHQRNHQFGNGHRQHHQQVDVPRNPTDATTQMVASHYNARPILGYENRDTSEIFHLRQFNNWVKSVMNLTYVSRGDHVLDLCCGKGGDLQKYRVAGVKRVIGADVAENAIAECRQRAANINNLPYTYQFFVADCFSVRLRDYYPPPPQQHPRRQGTAAQWFDVTNCQFAFHYSFETEAKARTFLLNASERLVEGGKLLITTPSADRIVDRLRAVEGWEFSNPVFSIKFNPSQYTDKETFPIFGAKYTFSLQEAIEDCPEFLVHLGTLYELAAEYGLEVNLVESFHQFFERNKDRHGDLLVKNKVLPLSQDEWDVVGLYDVIALTKRPHTLHLPVFR</sequence>
<comment type="catalytic activity">
    <reaction evidence="7">
        <text>a 5'-end (5'-triphosphoguanosine)-ribonucleoside in mRNA + S-adenosyl-L-methionine = a 5'-end (N(7)-methyl 5'-triphosphoguanosine)-ribonucleoside in mRNA + S-adenosyl-L-homocysteine</text>
        <dbReference type="Rhea" id="RHEA:67008"/>
        <dbReference type="Rhea" id="RHEA-COMP:17166"/>
        <dbReference type="Rhea" id="RHEA-COMP:17167"/>
        <dbReference type="ChEBI" id="CHEBI:57856"/>
        <dbReference type="ChEBI" id="CHEBI:59789"/>
        <dbReference type="ChEBI" id="CHEBI:156461"/>
        <dbReference type="ChEBI" id="CHEBI:167617"/>
        <dbReference type="EC" id="2.1.1.56"/>
    </reaction>
</comment>
<dbReference type="Proteomes" id="UP000008743">
    <property type="component" value="Unassembled WGS sequence"/>
</dbReference>
<feature type="domain" description="MRNA cap 0 methyltransferase" evidence="9">
    <location>
        <begin position="239"/>
        <end position="514"/>
    </location>
</feature>
<keyword evidence="6" id="KW-0507">mRNA processing</keyword>
<keyword evidence="11" id="KW-1185">Reference proteome</keyword>
<evidence type="ECO:0000256" key="3">
    <source>
        <dbReference type="ARBA" id="ARBA00022679"/>
    </source>
</evidence>
<name>A0A0D2VYV5_CAPO3</name>
<dbReference type="InterPro" id="IPR039753">
    <property type="entry name" value="RG7MT1"/>
</dbReference>
<proteinExistence type="predicted"/>
<evidence type="ECO:0000256" key="1">
    <source>
        <dbReference type="ARBA" id="ARBA00011926"/>
    </source>
</evidence>
<dbReference type="Pfam" id="PF03291">
    <property type="entry name" value="mRNA_G-N7_MeTrfase"/>
    <property type="match status" value="1"/>
</dbReference>
<feature type="compositionally biased region" description="Low complexity" evidence="8">
    <location>
        <begin position="1"/>
        <end position="16"/>
    </location>
</feature>
<organism evidence="10 11">
    <name type="scientific">Capsaspora owczarzaki (strain ATCC 30864)</name>
    <dbReference type="NCBI Taxonomy" id="595528"/>
    <lineage>
        <taxon>Eukaryota</taxon>
        <taxon>Filasterea</taxon>
        <taxon>Capsaspora</taxon>
    </lineage>
</organism>
<feature type="compositionally biased region" description="Basic and acidic residues" evidence="8">
    <location>
        <begin position="72"/>
        <end position="90"/>
    </location>
</feature>
<dbReference type="InParanoid" id="A0A0D2VYV5"/>
<dbReference type="OrthoDB" id="10248867at2759"/>
<keyword evidence="4" id="KW-0949">S-adenosyl-L-methionine</keyword>
<dbReference type="GO" id="GO:0005634">
    <property type="term" value="C:nucleus"/>
    <property type="evidence" value="ECO:0007669"/>
    <property type="project" value="TreeGrafter"/>
</dbReference>
<evidence type="ECO:0000313" key="10">
    <source>
        <dbReference type="EMBL" id="KJE96942.1"/>
    </source>
</evidence>
<protein>
    <recommendedName>
        <fullName evidence="1">mRNA (guanine-N(7))-methyltransferase</fullName>
        <ecNumber evidence="1">2.1.1.56</ecNumber>
    </recommendedName>
</protein>
<feature type="compositionally biased region" description="Basic and acidic residues" evidence="8">
    <location>
        <begin position="137"/>
        <end position="149"/>
    </location>
</feature>
<dbReference type="GO" id="GO:0003723">
    <property type="term" value="F:RNA binding"/>
    <property type="evidence" value="ECO:0007669"/>
    <property type="project" value="UniProtKB-KW"/>
</dbReference>
<dbReference type="GO" id="GO:0004482">
    <property type="term" value="F:mRNA 5'-cap (guanine-N7-)-methyltransferase activity"/>
    <property type="evidence" value="ECO:0007669"/>
    <property type="project" value="UniProtKB-EC"/>
</dbReference>
<feature type="compositionally biased region" description="Low complexity" evidence="8">
    <location>
        <begin position="182"/>
        <end position="199"/>
    </location>
</feature>
<keyword evidence="2 10" id="KW-0489">Methyltransferase</keyword>
<evidence type="ECO:0000313" key="11">
    <source>
        <dbReference type="Proteomes" id="UP000008743"/>
    </source>
</evidence>